<organism evidence="1 2">
    <name type="scientific">Garicola koreensis</name>
    <dbReference type="NCBI Taxonomy" id="1262554"/>
    <lineage>
        <taxon>Bacteria</taxon>
        <taxon>Bacillati</taxon>
        <taxon>Actinomycetota</taxon>
        <taxon>Actinomycetes</taxon>
        <taxon>Micrococcales</taxon>
        <taxon>Micrococcaceae</taxon>
        <taxon>Garicola</taxon>
    </lineage>
</organism>
<proteinExistence type="predicted"/>
<gene>
    <name evidence="1" type="ORF">FHX47_000278</name>
</gene>
<name>A0A7W5TPG9_9MICC</name>
<sequence length="43" mass="5211">MLNWLLRLRRMRGDARAVRRGPQAMGKRAGRRGLHRLVRRLFR</sequence>
<comment type="caution">
    <text evidence="1">The sequence shown here is derived from an EMBL/GenBank/DDBJ whole genome shotgun (WGS) entry which is preliminary data.</text>
</comment>
<evidence type="ECO:0000313" key="2">
    <source>
        <dbReference type="Proteomes" id="UP000547528"/>
    </source>
</evidence>
<reference evidence="1 2" key="1">
    <citation type="submission" date="2020-08" db="EMBL/GenBank/DDBJ databases">
        <title>Sequencing the genomes of 1000 actinobacteria strains.</title>
        <authorList>
            <person name="Klenk H.-P."/>
        </authorList>
    </citation>
    <scope>NUCLEOTIDE SEQUENCE [LARGE SCALE GENOMIC DNA]</scope>
    <source>
        <strain evidence="1 2">DSM 28238</strain>
    </source>
</reference>
<protein>
    <submittedName>
        <fullName evidence="1">Uncharacterized protein</fullName>
    </submittedName>
</protein>
<accession>A0A7W5TPG9</accession>
<keyword evidence="2" id="KW-1185">Reference proteome</keyword>
<dbReference type="Proteomes" id="UP000547528">
    <property type="component" value="Unassembled WGS sequence"/>
</dbReference>
<evidence type="ECO:0000313" key="1">
    <source>
        <dbReference type="EMBL" id="MBB3666685.1"/>
    </source>
</evidence>
<dbReference type="AlphaFoldDB" id="A0A7W5TPG9"/>
<dbReference type="EMBL" id="JACIBT010000001">
    <property type="protein sequence ID" value="MBB3666685.1"/>
    <property type="molecule type" value="Genomic_DNA"/>
</dbReference>